<sequence length="131" mass="14991">KLSNLDTFDGSNPKKLFHFLSLLSSRLHQCPSFFNTNRLQVLYMLLYLQETAQAYFHPDILNMHEGIIPPWLNSIELFVSELQANFSPYNEVCEAKHTITTIVMKLELKIVDFIIPFQAAAIASGWGNALF</sequence>
<feature type="non-terminal residue" evidence="1">
    <location>
        <position position="1"/>
    </location>
</feature>
<dbReference type="AlphaFoldDB" id="A0A5C3QTQ1"/>
<name>A0A5C3QTQ1_9AGAR</name>
<proteinExistence type="predicted"/>
<evidence type="ECO:0000313" key="1">
    <source>
        <dbReference type="EMBL" id="TFL05272.1"/>
    </source>
</evidence>
<reference evidence="1 2" key="1">
    <citation type="journal article" date="2019" name="Nat. Ecol. Evol.">
        <title>Megaphylogeny resolves global patterns of mushroom evolution.</title>
        <authorList>
            <person name="Varga T."/>
            <person name="Krizsan K."/>
            <person name="Foldi C."/>
            <person name="Dima B."/>
            <person name="Sanchez-Garcia M."/>
            <person name="Sanchez-Ramirez S."/>
            <person name="Szollosi G.J."/>
            <person name="Szarkandi J.G."/>
            <person name="Papp V."/>
            <person name="Albert L."/>
            <person name="Andreopoulos W."/>
            <person name="Angelini C."/>
            <person name="Antonin V."/>
            <person name="Barry K.W."/>
            <person name="Bougher N.L."/>
            <person name="Buchanan P."/>
            <person name="Buyck B."/>
            <person name="Bense V."/>
            <person name="Catcheside P."/>
            <person name="Chovatia M."/>
            <person name="Cooper J."/>
            <person name="Damon W."/>
            <person name="Desjardin D."/>
            <person name="Finy P."/>
            <person name="Geml J."/>
            <person name="Haridas S."/>
            <person name="Hughes K."/>
            <person name="Justo A."/>
            <person name="Karasinski D."/>
            <person name="Kautmanova I."/>
            <person name="Kiss B."/>
            <person name="Kocsube S."/>
            <person name="Kotiranta H."/>
            <person name="LaButti K.M."/>
            <person name="Lechner B.E."/>
            <person name="Liimatainen K."/>
            <person name="Lipzen A."/>
            <person name="Lukacs Z."/>
            <person name="Mihaltcheva S."/>
            <person name="Morgado L.N."/>
            <person name="Niskanen T."/>
            <person name="Noordeloos M.E."/>
            <person name="Ohm R.A."/>
            <person name="Ortiz-Santana B."/>
            <person name="Ovrebo C."/>
            <person name="Racz N."/>
            <person name="Riley R."/>
            <person name="Savchenko A."/>
            <person name="Shiryaev A."/>
            <person name="Soop K."/>
            <person name="Spirin V."/>
            <person name="Szebenyi C."/>
            <person name="Tomsovsky M."/>
            <person name="Tulloss R.E."/>
            <person name="Uehling J."/>
            <person name="Grigoriev I.V."/>
            <person name="Vagvolgyi C."/>
            <person name="Papp T."/>
            <person name="Martin F.M."/>
            <person name="Miettinen O."/>
            <person name="Hibbett D.S."/>
            <person name="Nagy L.G."/>
        </authorList>
    </citation>
    <scope>NUCLEOTIDE SEQUENCE [LARGE SCALE GENOMIC DNA]</scope>
    <source>
        <strain evidence="1 2">CBS 309.79</strain>
    </source>
</reference>
<keyword evidence="2" id="KW-1185">Reference proteome</keyword>
<protein>
    <submittedName>
        <fullName evidence="1">Uncharacterized protein</fullName>
    </submittedName>
</protein>
<organism evidence="1 2">
    <name type="scientific">Pterulicium gracile</name>
    <dbReference type="NCBI Taxonomy" id="1884261"/>
    <lineage>
        <taxon>Eukaryota</taxon>
        <taxon>Fungi</taxon>
        <taxon>Dikarya</taxon>
        <taxon>Basidiomycota</taxon>
        <taxon>Agaricomycotina</taxon>
        <taxon>Agaricomycetes</taxon>
        <taxon>Agaricomycetidae</taxon>
        <taxon>Agaricales</taxon>
        <taxon>Pleurotineae</taxon>
        <taxon>Pterulaceae</taxon>
        <taxon>Pterulicium</taxon>
    </lineage>
</organism>
<accession>A0A5C3QTQ1</accession>
<dbReference type="Proteomes" id="UP000305067">
    <property type="component" value="Unassembled WGS sequence"/>
</dbReference>
<dbReference type="OrthoDB" id="2691415at2759"/>
<dbReference type="EMBL" id="ML178817">
    <property type="protein sequence ID" value="TFL05272.1"/>
    <property type="molecule type" value="Genomic_DNA"/>
</dbReference>
<dbReference type="STRING" id="1884261.A0A5C3QTQ1"/>
<gene>
    <name evidence="1" type="ORF">BDV98DRAFT_634587</name>
</gene>
<evidence type="ECO:0000313" key="2">
    <source>
        <dbReference type="Proteomes" id="UP000305067"/>
    </source>
</evidence>